<evidence type="ECO:0000259" key="2">
    <source>
        <dbReference type="Pfam" id="PF18962"/>
    </source>
</evidence>
<feature type="chain" id="PRO_5039447450" evidence="1">
    <location>
        <begin position="19"/>
        <end position="333"/>
    </location>
</feature>
<evidence type="ECO:0000256" key="1">
    <source>
        <dbReference type="SAM" id="SignalP"/>
    </source>
</evidence>
<proteinExistence type="predicted"/>
<feature type="domain" description="Secretion system C-terminal sorting" evidence="2">
    <location>
        <begin position="261"/>
        <end position="332"/>
    </location>
</feature>
<accession>A0A9D7S7I6</accession>
<evidence type="ECO:0000313" key="4">
    <source>
        <dbReference type="Proteomes" id="UP000808349"/>
    </source>
</evidence>
<dbReference type="NCBIfam" id="TIGR04183">
    <property type="entry name" value="Por_Secre_tail"/>
    <property type="match status" value="1"/>
</dbReference>
<organism evidence="3 4">
    <name type="scientific">Candidatus Defluviibacterium haderslevense</name>
    <dbReference type="NCBI Taxonomy" id="2981993"/>
    <lineage>
        <taxon>Bacteria</taxon>
        <taxon>Pseudomonadati</taxon>
        <taxon>Bacteroidota</taxon>
        <taxon>Saprospiria</taxon>
        <taxon>Saprospirales</taxon>
        <taxon>Saprospiraceae</taxon>
        <taxon>Candidatus Defluviibacterium</taxon>
    </lineage>
</organism>
<reference evidence="3 4" key="1">
    <citation type="submission" date="2020-10" db="EMBL/GenBank/DDBJ databases">
        <title>Connecting structure to function with the recovery of over 1000 high-quality activated sludge metagenome-assembled genomes encoding full-length rRNA genes using long-read sequencing.</title>
        <authorList>
            <person name="Singleton C.M."/>
            <person name="Petriglieri F."/>
            <person name="Kristensen J.M."/>
            <person name="Kirkegaard R.H."/>
            <person name="Michaelsen T.Y."/>
            <person name="Andersen M.H."/>
            <person name="Karst S.M."/>
            <person name="Dueholm M.S."/>
            <person name="Nielsen P.H."/>
            <person name="Albertsen M."/>
        </authorList>
    </citation>
    <scope>NUCLEOTIDE SEQUENCE [LARGE SCALE GENOMIC DNA]</scope>
    <source>
        <strain evidence="3">Ribe_18-Q3-R11-54_BAT3C.373</strain>
    </source>
</reference>
<comment type="caution">
    <text evidence="3">The sequence shown here is derived from an EMBL/GenBank/DDBJ whole genome shotgun (WGS) entry which is preliminary data.</text>
</comment>
<name>A0A9D7S7I6_9BACT</name>
<dbReference type="InterPro" id="IPR026444">
    <property type="entry name" value="Secre_tail"/>
</dbReference>
<protein>
    <submittedName>
        <fullName evidence="3">T9SS type A sorting domain-containing protein</fullName>
    </submittedName>
</protein>
<gene>
    <name evidence="3" type="ORF">IPO85_03535</name>
</gene>
<dbReference type="Proteomes" id="UP000808349">
    <property type="component" value="Unassembled WGS sequence"/>
</dbReference>
<dbReference type="EMBL" id="JADKFW010000004">
    <property type="protein sequence ID" value="MBK9716587.1"/>
    <property type="molecule type" value="Genomic_DNA"/>
</dbReference>
<evidence type="ECO:0000313" key="3">
    <source>
        <dbReference type="EMBL" id="MBK9716587.1"/>
    </source>
</evidence>
<dbReference type="Pfam" id="PF18962">
    <property type="entry name" value="Por_Secre_tail"/>
    <property type="match status" value="1"/>
</dbReference>
<sequence length="333" mass="37474">MNKFIPLIILFAAISLKAQVTYNNFPKIGDAQIYKQLDHQLLDLNMVSDTGANKTWDFSLADVFTFGADTSFVIDPANAPHSNLFKNATYAIQEGYEEFATFDFFEVKNDRINLLGESDYSNDPPLKFNSGYLSLKLPLIYGTSEEDTANLSSSKQDAEFKEVHHVKGWGTMKTPTGSFPCIQVIKNSFYIISESGIPVINQTDVTYEWYTPQYSSPIAFYSSTESEDFFGNVSNDTVAFFLEKTVVGVNKVDFVNIGLSPNPVTDRLTITLDNPSKIGFNWMIINSEGKITQEGVMHSEQERINLVSKVKGAYLVYIYSKDKTWGIEKFVIQ</sequence>
<feature type="signal peptide" evidence="1">
    <location>
        <begin position="1"/>
        <end position="18"/>
    </location>
</feature>
<keyword evidence="1" id="KW-0732">Signal</keyword>
<dbReference type="AlphaFoldDB" id="A0A9D7S7I6"/>